<dbReference type="GO" id="GO:0005525">
    <property type="term" value="F:GTP binding"/>
    <property type="evidence" value="ECO:0007669"/>
    <property type="project" value="UniProtKB-UniRule"/>
</dbReference>
<comment type="subcellular location">
    <subcellularLocation>
        <location evidence="8">Cytoplasm</location>
    </subcellularLocation>
</comment>
<comment type="caution">
    <text evidence="8">Lacks conserved residue(s) required for the propagation of feature annotation.</text>
</comment>
<dbReference type="SUPFAM" id="SSF53448">
    <property type="entry name" value="Nucleotide-diphospho-sugar transferases"/>
    <property type="match status" value="1"/>
</dbReference>
<evidence type="ECO:0000259" key="9">
    <source>
        <dbReference type="Pfam" id="PF12804"/>
    </source>
</evidence>
<evidence type="ECO:0000256" key="6">
    <source>
        <dbReference type="ARBA" id="ARBA00023134"/>
    </source>
</evidence>
<dbReference type="EC" id="2.7.7.77" evidence="8"/>
<keyword evidence="3 8" id="KW-0479">Metal-binding</keyword>
<keyword evidence="4 8" id="KW-0547">Nucleotide-binding</keyword>
<dbReference type="InterPro" id="IPR025877">
    <property type="entry name" value="MobA-like_NTP_Trfase"/>
</dbReference>
<keyword evidence="1 8" id="KW-0963">Cytoplasm</keyword>
<reference evidence="11" key="1">
    <citation type="submission" date="2011-02" db="EMBL/GenBank/DDBJ databases">
        <title>The complete genome of Planctomyces brasiliensis DSM 5305.</title>
        <authorList>
            <person name="Lucas S."/>
            <person name="Copeland A."/>
            <person name="Lapidus A."/>
            <person name="Bruce D."/>
            <person name="Goodwin L."/>
            <person name="Pitluck S."/>
            <person name="Kyrpides N."/>
            <person name="Mavromatis K."/>
            <person name="Pagani I."/>
            <person name="Ivanova N."/>
            <person name="Ovchinnikova G."/>
            <person name="Lu M."/>
            <person name="Detter J.C."/>
            <person name="Han C."/>
            <person name="Land M."/>
            <person name="Hauser L."/>
            <person name="Markowitz V."/>
            <person name="Cheng J.-F."/>
            <person name="Hugenholtz P."/>
            <person name="Woyke T."/>
            <person name="Wu D."/>
            <person name="Tindall B."/>
            <person name="Pomrenke H.G."/>
            <person name="Brambilla E."/>
            <person name="Klenk H.-P."/>
            <person name="Eisen J.A."/>
        </authorList>
    </citation>
    <scope>NUCLEOTIDE SEQUENCE [LARGE SCALE GENOMIC DNA]</scope>
    <source>
        <strain evidence="11">ATCC 49424 / DSM 5305 / JCM 21570 / NBRC 103401 / IFAM 1448</strain>
    </source>
</reference>
<gene>
    <name evidence="8" type="primary">mobA</name>
    <name evidence="10" type="ordered locus">Plabr_0364</name>
</gene>
<evidence type="ECO:0000256" key="3">
    <source>
        <dbReference type="ARBA" id="ARBA00022723"/>
    </source>
</evidence>
<evidence type="ECO:0000256" key="8">
    <source>
        <dbReference type="HAMAP-Rule" id="MF_00316"/>
    </source>
</evidence>
<dbReference type="InterPro" id="IPR029044">
    <property type="entry name" value="Nucleotide-diphossugar_trans"/>
</dbReference>
<dbReference type="GO" id="GO:0046872">
    <property type="term" value="F:metal ion binding"/>
    <property type="evidence" value="ECO:0007669"/>
    <property type="project" value="UniProtKB-KW"/>
</dbReference>
<feature type="binding site" evidence="8">
    <location>
        <position position="112"/>
    </location>
    <ligand>
        <name>GTP</name>
        <dbReference type="ChEBI" id="CHEBI:37565"/>
    </ligand>
</feature>
<keyword evidence="7 8" id="KW-0501">Molybdenum cofactor biosynthesis</keyword>
<dbReference type="RefSeq" id="WP_013626736.1">
    <property type="nucleotide sequence ID" value="NC_015174.1"/>
</dbReference>
<evidence type="ECO:0000256" key="5">
    <source>
        <dbReference type="ARBA" id="ARBA00022842"/>
    </source>
</evidence>
<dbReference type="GO" id="GO:0061603">
    <property type="term" value="F:molybdenum cofactor guanylyltransferase activity"/>
    <property type="evidence" value="ECO:0007669"/>
    <property type="project" value="UniProtKB-EC"/>
</dbReference>
<comment type="cofactor">
    <cofactor evidence="8">
        <name>Mg(2+)</name>
        <dbReference type="ChEBI" id="CHEBI:18420"/>
    </cofactor>
</comment>
<feature type="binding site" evidence="8">
    <location>
        <position position="80"/>
    </location>
    <ligand>
        <name>GTP</name>
        <dbReference type="ChEBI" id="CHEBI:37565"/>
    </ligand>
</feature>
<dbReference type="GO" id="GO:0006777">
    <property type="term" value="P:Mo-molybdopterin cofactor biosynthetic process"/>
    <property type="evidence" value="ECO:0007669"/>
    <property type="project" value="UniProtKB-KW"/>
</dbReference>
<feature type="binding site" evidence="8">
    <location>
        <begin position="23"/>
        <end position="25"/>
    </location>
    <ligand>
        <name>GTP</name>
        <dbReference type="ChEBI" id="CHEBI:37565"/>
    </ligand>
</feature>
<sequence length="216" mass="24038">METDFNRAGAESRDRVPLTGYILSGGQSRRFGNDKARALIDNQPLLIRIAERMQHSCNHVFTVADKPEKYNDLGLVTLVDELPDCGPLAGLLTALHHAKQNETDWILLASCDLTELKTSWIDLLQQSITPAADVIAFQGEFRKDGKTRLLEPFPGLYHTRLTAALETAIAEGTRSFQKLLTTHKGLVTSIEKPADWPSVAQINTTNELRNYLDQSP</sequence>
<dbReference type="EMBL" id="CP002546">
    <property type="protein sequence ID" value="ADY57992.1"/>
    <property type="molecule type" value="Genomic_DNA"/>
</dbReference>
<dbReference type="AlphaFoldDB" id="F0SQL7"/>
<dbReference type="GO" id="GO:0005737">
    <property type="term" value="C:cytoplasm"/>
    <property type="evidence" value="ECO:0007669"/>
    <property type="project" value="UniProtKB-SubCell"/>
</dbReference>
<dbReference type="OrthoDB" id="9788394at2"/>
<comment type="similarity">
    <text evidence="8">Belongs to the MobA family.</text>
</comment>
<evidence type="ECO:0000313" key="11">
    <source>
        <dbReference type="Proteomes" id="UP000006860"/>
    </source>
</evidence>
<dbReference type="Pfam" id="PF12804">
    <property type="entry name" value="NTP_transf_3"/>
    <property type="match status" value="1"/>
</dbReference>
<name>F0SQL7_RUBBR</name>
<dbReference type="STRING" id="756272.Plabr_0364"/>
<dbReference type="Proteomes" id="UP000006860">
    <property type="component" value="Chromosome"/>
</dbReference>
<feature type="binding site" evidence="8">
    <location>
        <position position="35"/>
    </location>
    <ligand>
        <name>GTP</name>
        <dbReference type="ChEBI" id="CHEBI:37565"/>
    </ligand>
</feature>
<feature type="domain" description="MobA-like NTP transferase" evidence="9">
    <location>
        <begin position="20"/>
        <end position="180"/>
    </location>
</feature>
<evidence type="ECO:0000313" key="10">
    <source>
        <dbReference type="EMBL" id="ADY57992.1"/>
    </source>
</evidence>
<comment type="function">
    <text evidence="8">Transfers a GMP moiety from GTP to Mo-molybdopterin (Mo-MPT) cofactor (Moco or molybdenum cofactor) to form Mo-molybdopterin guanine dinucleotide (Mo-MGD) cofactor.</text>
</comment>
<evidence type="ECO:0000256" key="2">
    <source>
        <dbReference type="ARBA" id="ARBA00022679"/>
    </source>
</evidence>
<organism evidence="10 11">
    <name type="scientific">Rubinisphaera brasiliensis (strain ATCC 49424 / DSM 5305 / JCM 21570 / IAM 15109 / NBRC 103401 / IFAM 1448)</name>
    <name type="common">Planctomyces brasiliensis</name>
    <dbReference type="NCBI Taxonomy" id="756272"/>
    <lineage>
        <taxon>Bacteria</taxon>
        <taxon>Pseudomonadati</taxon>
        <taxon>Planctomycetota</taxon>
        <taxon>Planctomycetia</taxon>
        <taxon>Planctomycetales</taxon>
        <taxon>Planctomycetaceae</taxon>
        <taxon>Rubinisphaera</taxon>
    </lineage>
</organism>
<evidence type="ECO:0000256" key="1">
    <source>
        <dbReference type="ARBA" id="ARBA00022490"/>
    </source>
</evidence>
<keyword evidence="2 8" id="KW-0808">Transferase</keyword>
<comment type="catalytic activity">
    <reaction evidence="8">
        <text>Mo-molybdopterin + GTP + H(+) = Mo-molybdopterin guanine dinucleotide + diphosphate</text>
        <dbReference type="Rhea" id="RHEA:34243"/>
        <dbReference type="ChEBI" id="CHEBI:15378"/>
        <dbReference type="ChEBI" id="CHEBI:33019"/>
        <dbReference type="ChEBI" id="CHEBI:37565"/>
        <dbReference type="ChEBI" id="CHEBI:71302"/>
        <dbReference type="ChEBI" id="CHEBI:71310"/>
        <dbReference type="EC" id="2.7.7.77"/>
    </reaction>
</comment>
<dbReference type="HAMAP" id="MF_00316">
    <property type="entry name" value="MobA"/>
    <property type="match status" value="1"/>
</dbReference>
<feature type="binding site" evidence="8">
    <location>
        <position position="112"/>
    </location>
    <ligand>
        <name>Mg(2+)</name>
        <dbReference type="ChEBI" id="CHEBI:18420"/>
    </ligand>
</feature>
<evidence type="ECO:0000256" key="4">
    <source>
        <dbReference type="ARBA" id="ARBA00022741"/>
    </source>
</evidence>
<evidence type="ECO:0000256" key="7">
    <source>
        <dbReference type="ARBA" id="ARBA00023150"/>
    </source>
</evidence>
<dbReference type="CDD" id="cd02503">
    <property type="entry name" value="MobA"/>
    <property type="match status" value="1"/>
</dbReference>
<dbReference type="InterPro" id="IPR013482">
    <property type="entry name" value="Molybde_CF_guanTrfase"/>
</dbReference>
<dbReference type="PANTHER" id="PTHR19136:SF81">
    <property type="entry name" value="MOLYBDENUM COFACTOR GUANYLYLTRANSFERASE"/>
    <property type="match status" value="1"/>
</dbReference>
<dbReference type="Gene3D" id="3.90.550.10">
    <property type="entry name" value="Spore Coat Polysaccharide Biosynthesis Protein SpsA, Chain A"/>
    <property type="match status" value="1"/>
</dbReference>
<keyword evidence="11" id="KW-1185">Reference proteome</keyword>
<proteinExistence type="inferred from homology"/>
<protein>
    <recommendedName>
        <fullName evidence="8">Probable molybdenum cofactor guanylyltransferase</fullName>
        <shortName evidence="8">MoCo guanylyltransferase</shortName>
        <ecNumber evidence="8">2.7.7.77</ecNumber>
    </recommendedName>
    <alternativeName>
        <fullName evidence="8">GTP:molybdopterin guanylyltransferase</fullName>
    </alternativeName>
    <alternativeName>
        <fullName evidence="8">Mo-MPT guanylyltransferase</fullName>
    </alternativeName>
    <alternativeName>
        <fullName evidence="8">Molybdopterin guanylyltransferase</fullName>
    </alternativeName>
    <alternativeName>
        <fullName evidence="8">Molybdopterin-guanine dinucleotide synthase</fullName>
        <shortName evidence="8">MGD synthase</shortName>
    </alternativeName>
</protein>
<comment type="domain">
    <text evidence="8">The N-terminal domain determines nucleotide recognition and specific binding, while the C-terminal domain determines the specific binding to the target protein.</text>
</comment>
<dbReference type="KEGG" id="pbs:Plabr_0364"/>
<keyword evidence="5 8" id="KW-0460">Magnesium</keyword>
<accession>F0SQL7</accession>
<dbReference type="eggNOG" id="COG0746">
    <property type="taxonomic scope" value="Bacteria"/>
</dbReference>
<dbReference type="HOGENOM" id="CLU_055597_2_0_0"/>
<keyword evidence="6 8" id="KW-0342">GTP-binding</keyword>
<dbReference type="PANTHER" id="PTHR19136">
    <property type="entry name" value="MOLYBDENUM COFACTOR GUANYLYLTRANSFERASE"/>
    <property type="match status" value="1"/>
</dbReference>